<dbReference type="RefSeq" id="WP_337337556.1">
    <property type="nucleotide sequence ID" value="NZ_JBBDGL010000001.1"/>
</dbReference>
<organism evidence="1 2">
    <name type="scientific">Microbacterium marmarense</name>
    <dbReference type="NCBI Taxonomy" id="3122051"/>
    <lineage>
        <taxon>Bacteria</taxon>
        <taxon>Bacillati</taxon>
        <taxon>Actinomycetota</taxon>
        <taxon>Actinomycetes</taxon>
        <taxon>Micrococcales</taxon>
        <taxon>Microbacteriaceae</taxon>
        <taxon>Microbacterium</taxon>
    </lineage>
</organism>
<reference evidence="1 2" key="1">
    <citation type="submission" date="2024-02" db="EMBL/GenBank/DDBJ databases">
        <authorList>
            <person name="Saticioglu I.B."/>
        </authorList>
    </citation>
    <scope>NUCLEOTIDE SEQUENCE [LARGE SCALE GENOMIC DNA]</scope>
    <source>
        <strain evidence="1 2">Mu-86</strain>
    </source>
</reference>
<evidence type="ECO:0000313" key="2">
    <source>
        <dbReference type="Proteomes" id="UP001368654"/>
    </source>
</evidence>
<accession>A0ABU8LTB7</accession>
<comment type="caution">
    <text evidence="1">The sequence shown here is derived from an EMBL/GenBank/DDBJ whole genome shotgun (WGS) entry which is preliminary data.</text>
</comment>
<protein>
    <submittedName>
        <fullName evidence="1">Uncharacterized protein</fullName>
    </submittedName>
</protein>
<dbReference type="EMBL" id="JBBDGL010000001">
    <property type="protein sequence ID" value="MEJ1155148.1"/>
    <property type="molecule type" value="Genomic_DNA"/>
</dbReference>
<sequence>MHAIQGETADASVVGPDVGAAGLDVGLTRWRIHNLAITVARTDDAARVNVAESMLRGTPEHTMQDDAVQAAEAELRRAAREGQWRTRSRRRWWDMGSGSEFRHDQ</sequence>
<proteinExistence type="predicted"/>
<evidence type="ECO:0000313" key="1">
    <source>
        <dbReference type="EMBL" id="MEJ1155148.1"/>
    </source>
</evidence>
<gene>
    <name evidence="1" type="ORF">WDU96_05990</name>
</gene>
<dbReference type="Proteomes" id="UP001368654">
    <property type="component" value="Unassembled WGS sequence"/>
</dbReference>
<keyword evidence="2" id="KW-1185">Reference proteome</keyword>
<name>A0ABU8LTB7_9MICO</name>